<protein>
    <recommendedName>
        <fullName evidence="3">EF-hand domain-containing protein</fullName>
    </recommendedName>
</protein>
<dbReference type="GO" id="GO:0005509">
    <property type="term" value="F:calcium ion binding"/>
    <property type="evidence" value="ECO:0007669"/>
    <property type="project" value="InterPro"/>
</dbReference>
<evidence type="ECO:0000256" key="2">
    <source>
        <dbReference type="SAM" id="SignalP"/>
    </source>
</evidence>
<comment type="caution">
    <text evidence="4">The sequence shown here is derived from an EMBL/GenBank/DDBJ whole genome shotgun (WGS) entry which is preliminary data.</text>
</comment>
<dbReference type="InterPro" id="IPR002048">
    <property type="entry name" value="EF_hand_dom"/>
</dbReference>
<dbReference type="EMBL" id="CAJNDS010002213">
    <property type="protein sequence ID" value="CAE7375943.1"/>
    <property type="molecule type" value="Genomic_DNA"/>
</dbReference>
<organism evidence="4 5">
    <name type="scientific">Symbiodinium natans</name>
    <dbReference type="NCBI Taxonomy" id="878477"/>
    <lineage>
        <taxon>Eukaryota</taxon>
        <taxon>Sar</taxon>
        <taxon>Alveolata</taxon>
        <taxon>Dinophyceae</taxon>
        <taxon>Suessiales</taxon>
        <taxon>Symbiodiniaceae</taxon>
        <taxon>Symbiodinium</taxon>
    </lineage>
</organism>
<feature type="signal peptide" evidence="2">
    <location>
        <begin position="1"/>
        <end position="21"/>
    </location>
</feature>
<dbReference type="Gene3D" id="1.20.1480.30">
    <property type="entry name" value="Designed four-helix bundle protein"/>
    <property type="match status" value="1"/>
</dbReference>
<gene>
    <name evidence="4" type="ORF">SNAT2548_LOCUS20536</name>
</gene>
<feature type="domain" description="EF-hand" evidence="3">
    <location>
        <begin position="256"/>
        <end position="291"/>
    </location>
</feature>
<dbReference type="Proteomes" id="UP000604046">
    <property type="component" value="Unassembled WGS sequence"/>
</dbReference>
<reference evidence="4" key="1">
    <citation type="submission" date="2021-02" db="EMBL/GenBank/DDBJ databases">
        <authorList>
            <person name="Dougan E. K."/>
            <person name="Rhodes N."/>
            <person name="Thang M."/>
            <person name="Chan C."/>
        </authorList>
    </citation>
    <scope>NUCLEOTIDE SEQUENCE</scope>
</reference>
<keyword evidence="5" id="KW-1185">Reference proteome</keyword>
<accession>A0A812QI46</accession>
<name>A0A812QI46_9DINO</name>
<sequence length="549" mass="62204">MCLQASTILGHVLRLLLHCFGFTQLPFRKLCLALFQTMWDVFETRAGADAVEAGHARTSGQRRSVWAWVRTLMMVRLVVRLVLAVGTLLLTLDVGHWLELPIQCSYNVGCYYKVFEKVVVKSLGENAFVPTSECLMQLWRHAVKDTQARETYFLAVCSLNWTCWQDVCPSLSHASWHTWPSVVSCLTYGKEEDHCGAAYVPLTVADVQSTCWMPSGLDPPTTEEFKIKLKSGSGAKGFRSNLHQRHCGLDPSKREHVEAFLAKEVQQIDEDKDGHITAQECKAYVGQYVAEEDRAVLLGGSRGLPRELCNAFTRFGSFEPEQAADTCNFGFDAPSPPSHQHGAWTLVDMLSASQEKRTDLLQNLLQILESDSDVEGNMQVSYRNRIVFILVLQQGSVGREDEAAMRTITQRFFTFGVILVGGTNLDAAAKTALEREINQVSERSHIYWFASDDDDGLWDYMKSLPHVDAGDTLQWQRKETGQMKEDIKQLQREMGQMKDDPKQLQREMGQMKEDLRQLQKEMGQMKEDLEQLQAVVRRLRIEIVGLKTV</sequence>
<evidence type="ECO:0000313" key="5">
    <source>
        <dbReference type="Proteomes" id="UP000604046"/>
    </source>
</evidence>
<keyword evidence="1" id="KW-0175">Coiled coil</keyword>
<evidence type="ECO:0000256" key="1">
    <source>
        <dbReference type="SAM" id="Coils"/>
    </source>
</evidence>
<keyword evidence="2" id="KW-0732">Signal</keyword>
<feature type="coiled-coil region" evidence="1">
    <location>
        <begin position="473"/>
        <end position="549"/>
    </location>
</feature>
<dbReference type="AlphaFoldDB" id="A0A812QI46"/>
<evidence type="ECO:0000259" key="3">
    <source>
        <dbReference type="PROSITE" id="PS50222"/>
    </source>
</evidence>
<dbReference type="PROSITE" id="PS50222">
    <property type="entry name" value="EF_HAND_2"/>
    <property type="match status" value="1"/>
</dbReference>
<proteinExistence type="predicted"/>
<evidence type="ECO:0000313" key="4">
    <source>
        <dbReference type="EMBL" id="CAE7375943.1"/>
    </source>
</evidence>
<feature type="chain" id="PRO_5032768498" description="EF-hand domain-containing protein" evidence="2">
    <location>
        <begin position="22"/>
        <end position="549"/>
    </location>
</feature>